<name>A0A5C4L9V3_9HYPH</name>
<dbReference type="Gene3D" id="3.40.50.10540">
    <property type="entry name" value="Crotonobetainyl-coa:carnitine coa-transferase, domain 1"/>
    <property type="match status" value="1"/>
</dbReference>
<dbReference type="SUPFAM" id="SSF89796">
    <property type="entry name" value="CoA-transferase family III (CaiB/BaiF)"/>
    <property type="match status" value="1"/>
</dbReference>
<organism evidence="2 3">
    <name type="scientific">Methylobacterium terricola</name>
    <dbReference type="NCBI Taxonomy" id="2583531"/>
    <lineage>
        <taxon>Bacteria</taxon>
        <taxon>Pseudomonadati</taxon>
        <taxon>Pseudomonadota</taxon>
        <taxon>Alphaproteobacteria</taxon>
        <taxon>Hyphomicrobiales</taxon>
        <taxon>Methylobacteriaceae</taxon>
        <taxon>Methylobacterium</taxon>
    </lineage>
</organism>
<dbReference type="InterPro" id="IPR003673">
    <property type="entry name" value="CoA-Trfase_fam_III"/>
</dbReference>
<dbReference type="Proteomes" id="UP000305267">
    <property type="component" value="Unassembled WGS sequence"/>
</dbReference>
<protein>
    <submittedName>
        <fullName evidence="2">CoA transferase</fullName>
    </submittedName>
</protein>
<evidence type="ECO:0000313" key="3">
    <source>
        <dbReference type="Proteomes" id="UP000305267"/>
    </source>
</evidence>
<evidence type="ECO:0000313" key="2">
    <source>
        <dbReference type="EMBL" id="TNC07709.1"/>
    </source>
</evidence>
<dbReference type="GO" id="GO:0008410">
    <property type="term" value="F:CoA-transferase activity"/>
    <property type="evidence" value="ECO:0007669"/>
    <property type="project" value="TreeGrafter"/>
</dbReference>
<evidence type="ECO:0000256" key="1">
    <source>
        <dbReference type="ARBA" id="ARBA00022679"/>
    </source>
</evidence>
<dbReference type="Gene3D" id="3.30.1540.10">
    <property type="entry name" value="formyl-coa transferase, domain 3"/>
    <property type="match status" value="1"/>
</dbReference>
<dbReference type="AlphaFoldDB" id="A0A5C4L9V3"/>
<sequence>MAFDETRDAGSAPLSGVRILDFTRMLAGPFCTAMLADAGAEVIKVENPKGGDDARHFAPRIGTESAFFLLINRGKKSITVDMKTEEGKVLIRDLACRCDVVIENFKPGVAAKLGIDHESLRTINPGLIHVSISGYGQAGPLAHRPAYDIIAQAVGGIMGVNGHAGLPPTRVGESIGDITAGLYAAWGISAALHRRARTGQGERIDVAMVDSIFSLLVTGLSQFLYAGEVPGPIGNAHPISAPLDSFRAADGMLIIAVANDALFAKLCAAIGRSDLISDPRFLTDPDRKRNDRALKDIIEAWSGTFSVQAAVALLDEAGIPASPVLTLDAVVASDHARHRELVRTVTHPTLGDIRLVPQPVRFEETPAQPLAPPPLLGEHTEPVLREILALDASRIDALRAKRVV</sequence>
<proteinExistence type="predicted"/>
<keyword evidence="3" id="KW-1185">Reference proteome</keyword>
<dbReference type="PANTHER" id="PTHR48207:SF3">
    <property type="entry name" value="SUCCINATE--HYDROXYMETHYLGLUTARATE COA-TRANSFERASE"/>
    <property type="match status" value="1"/>
</dbReference>
<dbReference type="InterPro" id="IPR050483">
    <property type="entry name" value="CoA-transferase_III_domain"/>
</dbReference>
<reference evidence="2 3" key="1">
    <citation type="submission" date="2019-06" db="EMBL/GenBank/DDBJ databases">
        <title>Genome of Methylobacterium sp. 17Sr1-39.</title>
        <authorList>
            <person name="Seo T."/>
        </authorList>
    </citation>
    <scope>NUCLEOTIDE SEQUENCE [LARGE SCALE GENOMIC DNA]</scope>
    <source>
        <strain evidence="2 3">17Sr1-39</strain>
    </source>
</reference>
<accession>A0A5C4L9V3</accession>
<comment type="caution">
    <text evidence="2">The sequence shown here is derived from an EMBL/GenBank/DDBJ whole genome shotgun (WGS) entry which is preliminary data.</text>
</comment>
<keyword evidence="1 2" id="KW-0808">Transferase</keyword>
<dbReference type="PANTHER" id="PTHR48207">
    <property type="entry name" value="SUCCINATE--HYDROXYMETHYLGLUTARATE COA-TRANSFERASE"/>
    <property type="match status" value="1"/>
</dbReference>
<dbReference type="EMBL" id="VDDA01000031">
    <property type="protein sequence ID" value="TNC07709.1"/>
    <property type="molecule type" value="Genomic_DNA"/>
</dbReference>
<dbReference type="Pfam" id="PF02515">
    <property type="entry name" value="CoA_transf_3"/>
    <property type="match status" value="1"/>
</dbReference>
<dbReference type="OrthoDB" id="9806585at2"/>
<dbReference type="InterPro" id="IPR023606">
    <property type="entry name" value="CoA-Trfase_III_dom_1_sf"/>
</dbReference>
<dbReference type="InterPro" id="IPR044855">
    <property type="entry name" value="CoA-Trfase_III_dom3_sf"/>
</dbReference>
<gene>
    <name evidence="2" type="ORF">FF100_31420</name>
</gene>